<sequence length="178" mass="19326">MSDIIVLPGLGGSGEGHWQTLWERQTPEMRRFLPASWDRPELADWLAALDREISDSKTPPVLVVHSLACQLVAHWAASAPARILGAFLVSAPDPTGDVYLTDAPSFANPPRQRLPFPSLLIASTNDPFGSFAYATESAAVWGSELINAGALGHINAHSEIGDWPKGRALFDRFRTELA</sequence>
<evidence type="ECO:0000313" key="1">
    <source>
        <dbReference type="EMBL" id="MBB4571246.1"/>
    </source>
</evidence>
<dbReference type="Pfam" id="PF06821">
    <property type="entry name" value="Ser_hydrolase"/>
    <property type="match status" value="1"/>
</dbReference>
<keyword evidence="2" id="KW-1185">Reference proteome</keyword>
<dbReference type="InterPro" id="IPR029058">
    <property type="entry name" value="AB_hydrolase_fold"/>
</dbReference>
<name>A0A7W7EMM6_9HYPH</name>
<dbReference type="GeneID" id="32525684"/>
<dbReference type="AlphaFoldDB" id="A0A7W7EMM6"/>
<evidence type="ECO:0008006" key="3">
    <source>
        <dbReference type="Google" id="ProtNLM"/>
    </source>
</evidence>
<gene>
    <name evidence="1" type="ORF">GGE60_005404</name>
</gene>
<dbReference type="SUPFAM" id="SSF53474">
    <property type="entry name" value="alpha/beta-Hydrolases"/>
    <property type="match status" value="1"/>
</dbReference>
<evidence type="ECO:0000313" key="2">
    <source>
        <dbReference type="Proteomes" id="UP000543836"/>
    </source>
</evidence>
<dbReference type="GO" id="GO:0016787">
    <property type="term" value="F:hydrolase activity"/>
    <property type="evidence" value="ECO:0007669"/>
    <property type="project" value="InterPro"/>
</dbReference>
<dbReference type="Gene3D" id="3.40.50.1820">
    <property type="entry name" value="alpha/beta hydrolase"/>
    <property type="match status" value="1"/>
</dbReference>
<dbReference type="OrthoDB" id="9804993at2"/>
<comment type="caution">
    <text evidence="1">The sequence shown here is derived from an EMBL/GenBank/DDBJ whole genome shotgun (WGS) entry which is preliminary data.</text>
</comment>
<dbReference type="EMBL" id="JACIIG010000021">
    <property type="protein sequence ID" value="MBB4571246.1"/>
    <property type="molecule type" value="Genomic_DNA"/>
</dbReference>
<dbReference type="InterPro" id="IPR010662">
    <property type="entry name" value="RBBP9/YdeN"/>
</dbReference>
<protein>
    <recommendedName>
        <fullName evidence="3">Serine hydrolase family protein</fullName>
    </recommendedName>
</protein>
<accession>A0A7W7EMM6</accession>
<organism evidence="1 2">
    <name type="scientific">Rhizobium leucaenae</name>
    <dbReference type="NCBI Taxonomy" id="29450"/>
    <lineage>
        <taxon>Bacteria</taxon>
        <taxon>Pseudomonadati</taxon>
        <taxon>Pseudomonadota</taxon>
        <taxon>Alphaproteobacteria</taxon>
        <taxon>Hyphomicrobiales</taxon>
        <taxon>Rhizobiaceae</taxon>
        <taxon>Rhizobium/Agrobacterium group</taxon>
        <taxon>Rhizobium</taxon>
    </lineage>
</organism>
<dbReference type="Proteomes" id="UP000543836">
    <property type="component" value="Unassembled WGS sequence"/>
</dbReference>
<reference evidence="1 2" key="1">
    <citation type="submission" date="2020-08" db="EMBL/GenBank/DDBJ databases">
        <title>Genomic Encyclopedia of Type Strains, Phase IV (KMG-V): Genome sequencing to study the core and pangenomes of soil and plant-associated prokaryotes.</title>
        <authorList>
            <person name="Whitman W."/>
        </authorList>
    </citation>
    <scope>NUCLEOTIDE SEQUENCE [LARGE SCALE GENOMIC DNA]</scope>
    <source>
        <strain evidence="1 2">SEMIA 492</strain>
    </source>
</reference>
<dbReference type="RefSeq" id="WP_028754651.1">
    <property type="nucleotide sequence ID" value="NZ_JACIIG010000021.1"/>
</dbReference>
<proteinExistence type="predicted"/>